<feature type="region of interest" description="Disordered" evidence="1">
    <location>
        <begin position="1"/>
        <end position="76"/>
    </location>
</feature>
<evidence type="ECO:0000256" key="2">
    <source>
        <dbReference type="SAM" id="Phobius"/>
    </source>
</evidence>
<feature type="compositionally biased region" description="Basic and acidic residues" evidence="1">
    <location>
        <begin position="1"/>
        <end position="21"/>
    </location>
</feature>
<dbReference type="AlphaFoldDB" id="A0A8J3A0F7"/>
<protein>
    <recommendedName>
        <fullName evidence="7">Transmembrane protein</fullName>
    </recommendedName>
</protein>
<proteinExistence type="predicted"/>
<keyword evidence="6" id="KW-1185">Reference proteome</keyword>
<feature type="transmembrane region" description="Helical" evidence="2">
    <location>
        <begin position="80"/>
        <end position="102"/>
    </location>
</feature>
<organism evidence="3 5">
    <name type="scientific">Aquisalinus luteolus</name>
    <dbReference type="NCBI Taxonomy" id="1566827"/>
    <lineage>
        <taxon>Bacteria</taxon>
        <taxon>Pseudomonadati</taxon>
        <taxon>Pseudomonadota</taxon>
        <taxon>Alphaproteobacteria</taxon>
        <taxon>Parvularculales</taxon>
        <taxon>Parvularculaceae</taxon>
        <taxon>Aquisalinus</taxon>
    </lineage>
</organism>
<dbReference type="EMBL" id="BMGZ01000001">
    <property type="protein sequence ID" value="GGH92710.1"/>
    <property type="molecule type" value="Genomic_DNA"/>
</dbReference>
<dbReference type="Proteomes" id="UP000818603">
    <property type="component" value="Unassembled WGS sequence"/>
</dbReference>
<feature type="compositionally biased region" description="Basic and acidic residues" evidence="1">
    <location>
        <begin position="47"/>
        <end position="74"/>
    </location>
</feature>
<evidence type="ECO:0000256" key="1">
    <source>
        <dbReference type="SAM" id="MobiDB-lite"/>
    </source>
</evidence>
<name>A0A8J3A0F7_9PROT</name>
<reference evidence="4 6" key="2">
    <citation type="submission" date="2020-02" db="EMBL/GenBank/DDBJ databases">
        <title>Genome sequence of Parvularcula flava strain NH6-79.</title>
        <authorList>
            <person name="Abdul Karim M.H."/>
            <person name="Lam M.Q."/>
            <person name="Chen S.J."/>
            <person name="Yahya A."/>
            <person name="Shahir S."/>
            <person name="Shamsir M.S."/>
            <person name="Chong C.S."/>
        </authorList>
    </citation>
    <scope>NUCLEOTIDE SEQUENCE [LARGE SCALE GENOMIC DNA]</scope>
    <source>
        <strain evidence="4 6">NH6-79</strain>
    </source>
</reference>
<evidence type="ECO:0000313" key="4">
    <source>
        <dbReference type="EMBL" id="NHK26561.1"/>
    </source>
</evidence>
<sequence length="107" mass="11851">MADNNDKKTEIAEGAVEDRRYRAQSTDEAAEQLDRDAAESDSGQGHTGHDDFLSARDARATGEHYRMTPEEEKSRKRRSIAIALGIVAFVVLIYLITMLRLAENVGG</sequence>
<reference evidence="3" key="1">
    <citation type="journal article" date="2014" name="Int. J. Syst. Evol. Microbiol.">
        <title>Complete genome sequence of Corynebacterium casei LMG S-19264T (=DSM 44701T), isolated from a smear-ripened cheese.</title>
        <authorList>
            <consortium name="US DOE Joint Genome Institute (JGI-PGF)"/>
            <person name="Walter F."/>
            <person name="Albersmeier A."/>
            <person name="Kalinowski J."/>
            <person name="Ruckert C."/>
        </authorList>
    </citation>
    <scope>NUCLEOTIDE SEQUENCE</scope>
    <source>
        <strain evidence="3">CGMCC 1.14984</strain>
    </source>
</reference>
<keyword evidence="2" id="KW-0812">Transmembrane</keyword>
<dbReference type="EMBL" id="VCJR02000001">
    <property type="protein sequence ID" value="NHK26561.1"/>
    <property type="molecule type" value="Genomic_DNA"/>
</dbReference>
<gene>
    <name evidence="4" type="ORF">FF098_001410</name>
    <name evidence="3" type="ORF">GCM10011355_02850</name>
</gene>
<dbReference type="Proteomes" id="UP000621856">
    <property type="component" value="Unassembled WGS sequence"/>
</dbReference>
<reference evidence="3" key="3">
    <citation type="submission" date="2020-09" db="EMBL/GenBank/DDBJ databases">
        <authorList>
            <person name="Sun Q."/>
            <person name="Zhou Y."/>
        </authorList>
    </citation>
    <scope>NUCLEOTIDE SEQUENCE</scope>
    <source>
        <strain evidence="3">CGMCC 1.14984</strain>
    </source>
</reference>
<evidence type="ECO:0000313" key="6">
    <source>
        <dbReference type="Proteomes" id="UP000818603"/>
    </source>
</evidence>
<comment type="caution">
    <text evidence="3">The sequence shown here is derived from an EMBL/GenBank/DDBJ whole genome shotgun (WGS) entry which is preliminary data.</text>
</comment>
<evidence type="ECO:0000313" key="5">
    <source>
        <dbReference type="Proteomes" id="UP000621856"/>
    </source>
</evidence>
<evidence type="ECO:0008006" key="7">
    <source>
        <dbReference type="Google" id="ProtNLM"/>
    </source>
</evidence>
<keyword evidence="2" id="KW-0472">Membrane</keyword>
<evidence type="ECO:0000313" key="3">
    <source>
        <dbReference type="EMBL" id="GGH92710.1"/>
    </source>
</evidence>
<keyword evidence="2" id="KW-1133">Transmembrane helix</keyword>
<accession>A0A8J3A0F7</accession>
<dbReference type="RefSeq" id="WP_155136318.1">
    <property type="nucleotide sequence ID" value="NZ_BMGZ01000001.1"/>
</dbReference>